<dbReference type="EC" id="2.7.8.5" evidence="4 15"/>
<evidence type="ECO:0000256" key="4">
    <source>
        <dbReference type="ARBA" id="ARBA00013170"/>
    </source>
</evidence>
<keyword evidence="8 17" id="KW-0812">Transmembrane</keyword>
<dbReference type="InterPro" id="IPR048254">
    <property type="entry name" value="CDP_ALCOHOL_P_TRANSF_CS"/>
</dbReference>
<comment type="caution">
    <text evidence="18">The sequence shown here is derived from an EMBL/GenBank/DDBJ whole genome shotgun (WGS) entry which is preliminary data.</text>
</comment>
<reference evidence="18 19" key="1">
    <citation type="journal article" date="2013" name="Genome Announc.">
        <title>Draft genome sequences for three mercury-methylating, sulfate-reducing bacteria.</title>
        <authorList>
            <person name="Brown S.D."/>
            <person name="Hurt R.A.Jr."/>
            <person name="Gilmour C.C."/>
            <person name="Elias D.A."/>
        </authorList>
    </citation>
    <scope>NUCLEOTIDE SEQUENCE [LARGE SCALE GENOMIC DNA]</scope>
    <source>
        <strain evidence="18 19">DSM 2059</strain>
    </source>
</reference>
<keyword evidence="11 17" id="KW-0472">Membrane</keyword>
<sequence>MTQWDKLGKLLSNPNFLTMFRIIAAPGVVILLLFPNRLTTAVAMLLFSAAAISDYLDGYFARRWGMISNFGKVMDPVADKLLVSSSLIMLTSLSWIPAWVVCVIIGRELAITGLRVVVIESGEDISASWLGKYKTGFQIAAIISLLIHYPYFNVNFHAIGLFFLWGALLFTIWSGVDYFIKFRKLIDL</sequence>
<dbReference type="RefSeq" id="WP_020875121.1">
    <property type="nucleotide sequence ID" value="NZ_ATHJ01000011.1"/>
</dbReference>
<protein>
    <recommendedName>
        <fullName evidence="5 15">CDP-diacylglycerol--glycerol-3-phosphate 3-phosphatidyltransferase</fullName>
        <ecNumber evidence="4 15">2.7.8.5</ecNumber>
    </recommendedName>
</protein>
<evidence type="ECO:0000256" key="16">
    <source>
        <dbReference type="RuleBase" id="RU003750"/>
    </source>
</evidence>
<evidence type="ECO:0000256" key="9">
    <source>
        <dbReference type="ARBA" id="ARBA00022989"/>
    </source>
</evidence>
<dbReference type="PANTHER" id="PTHR14269">
    <property type="entry name" value="CDP-DIACYLGLYCEROL--GLYCEROL-3-PHOSPHATE 3-PHOSPHATIDYLTRANSFERASE-RELATED"/>
    <property type="match status" value="1"/>
</dbReference>
<evidence type="ECO:0000256" key="1">
    <source>
        <dbReference type="ARBA" id="ARBA00004141"/>
    </source>
</evidence>
<dbReference type="InterPro" id="IPR043130">
    <property type="entry name" value="CDP-OH_PTrfase_TM_dom"/>
</dbReference>
<dbReference type="Pfam" id="PF01066">
    <property type="entry name" value="CDP-OH_P_transf"/>
    <property type="match status" value="1"/>
</dbReference>
<dbReference type="Gene3D" id="1.20.120.1760">
    <property type="match status" value="1"/>
</dbReference>
<keyword evidence="7 16" id="KW-0808">Transferase</keyword>
<comment type="pathway">
    <text evidence="2">Phospholipid metabolism; phosphatidylglycerol biosynthesis; phosphatidylglycerol from CDP-diacylglycerol: step 1/2.</text>
</comment>
<comment type="subcellular location">
    <subcellularLocation>
        <location evidence="1">Membrane</location>
        <topology evidence="1">Multi-pass membrane protein</topology>
    </subcellularLocation>
</comment>
<gene>
    <name evidence="18" type="ORF">dsmv_0930</name>
</gene>
<dbReference type="EMBL" id="ATHJ01000011">
    <property type="protein sequence ID" value="EPR44894.1"/>
    <property type="molecule type" value="Genomic_DNA"/>
</dbReference>
<dbReference type="InterPro" id="IPR050324">
    <property type="entry name" value="CDP-alcohol_PTase-I"/>
</dbReference>
<keyword evidence="19" id="KW-1185">Reference proteome</keyword>
<dbReference type="InterPro" id="IPR000462">
    <property type="entry name" value="CDP-OH_P_trans"/>
</dbReference>
<comment type="catalytic activity">
    <reaction evidence="14">
        <text>a CDP-1,2-diacyl-sn-glycerol + sn-glycerol 3-phosphate = a 1,2-diacyl-sn-glycero-3-phospho-(1'-sn-glycero-3'-phosphate) + CMP + H(+)</text>
        <dbReference type="Rhea" id="RHEA:12593"/>
        <dbReference type="ChEBI" id="CHEBI:15378"/>
        <dbReference type="ChEBI" id="CHEBI:57597"/>
        <dbReference type="ChEBI" id="CHEBI:58332"/>
        <dbReference type="ChEBI" id="CHEBI:60110"/>
        <dbReference type="ChEBI" id="CHEBI:60377"/>
        <dbReference type="EC" id="2.7.8.5"/>
    </reaction>
</comment>
<dbReference type="PANTHER" id="PTHR14269:SF62">
    <property type="entry name" value="CDP-DIACYLGLYCEROL--GLYCEROL-3-PHOSPHATE 3-PHOSPHATIDYLTRANSFERASE 1, CHLOROPLASTIC"/>
    <property type="match status" value="1"/>
</dbReference>
<evidence type="ECO:0000256" key="13">
    <source>
        <dbReference type="ARBA" id="ARBA00023264"/>
    </source>
</evidence>
<dbReference type="PIRSF" id="PIRSF000847">
    <property type="entry name" value="Phos_ph_gly_syn"/>
    <property type="match status" value="1"/>
</dbReference>
<keyword evidence="9 17" id="KW-1133">Transmembrane helix</keyword>
<dbReference type="OrthoDB" id="9796672at2"/>
<proteinExistence type="inferred from homology"/>
<name>S7VDU9_DESML</name>
<dbReference type="GO" id="GO:0046474">
    <property type="term" value="P:glycerophospholipid biosynthetic process"/>
    <property type="evidence" value="ECO:0007669"/>
    <property type="project" value="TreeGrafter"/>
</dbReference>
<evidence type="ECO:0000313" key="19">
    <source>
        <dbReference type="Proteomes" id="UP000014977"/>
    </source>
</evidence>
<evidence type="ECO:0000256" key="15">
    <source>
        <dbReference type="NCBIfam" id="TIGR00560"/>
    </source>
</evidence>
<keyword evidence="12" id="KW-0594">Phospholipid biosynthesis</keyword>
<organism evidence="18 19">
    <name type="scientific">Desulfococcus multivorans DSM 2059</name>
    <dbReference type="NCBI Taxonomy" id="1121405"/>
    <lineage>
        <taxon>Bacteria</taxon>
        <taxon>Pseudomonadati</taxon>
        <taxon>Thermodesulfobacteriota</taxon>
        <taxon>Desulfobacteria</taxon>
        <taxon>Desulfobacterales</taxon>
        <taxon>Desulfococcaceae</taxon>
        <taxon>Desulfococcus</taxon>
    </lineage>
</organism>
<feature type="transmembrane region" description="Helical" evidence="17">
    <location>
        <begin position="158"/>
        <end position="180"/>
    </location>
</feature>
<comment type="similarity">
    <text evidence="3 16">Belongs to the CDP-alcohol phosphatidyltransferase class-I family.</text>
</comment>
<evidence type="ECO:0000256" key="14">
    <source>
        <dbReference type="ARBA" id="ARBA00048586"/>
    </source>
</evidence>
<evidence type="ECO:0000256" key="3">
    <source>
        <dbReference type="ARBA" id="ARBA00010441"/>
    </source>
</evidence>
<dbReference type="GO" id="GO:0008444">
    <property type="term" value="F:CDP-diacylglycerol-glycerol-3-phosphate 3-phosphatidyltransferase activity"/>
    <property type="evidence" value="ECO:0007669"/>
    <property type="project" value="UniProtKB-UniRule"/>
</dbReference>
<evidence type="ECO:0000256" key="17">
    <source>
        <dbReference type="SAM" id="Phobius"/>
    </source>
</evidence>
<evidence type="ECO:0000256" key="10">
    <source>
        <dbReference type="ARBA" id="ARBA00023098"/>
    </source>
</evidence>
<dbReference type="Proteomes" id="UP000014977">
    <property type="component" value="Unassembled WGS sequence"/>
</dbReference>
<evidence type="ECO:0000313" key="18">
    <source>
        <dbReference type="EMBL" id="EPR44894.1"/>
    </source>
</evidence>
<evidence type="ECO:0000256" key="2">
    <source>
        <dbReference type="ARBA" id="ARBA00005042"/>
    </source>
</evidence>
<evidence type="ECO:0000256" key="6">
    <source>
        <dbReference type="ARBA" id="ARBA00022516"/>
    </source>
</evidence>
<dbReference type="GO" id="GO:0016020">
    <property type="term" value="C:membrane"/>
    <property type="evidence" value="ECO:0007669"/>
    <property type="project" value="UniProtKB-SubCell"/>
</dbReference>
<dbReference type="AlphaFoldDB" id="S7VDU9"/>
<dbReference type="NCBIfam" id="TIGR00560">
    <property type="entry name" value="pgsA"/>
    <property type="match status" value="1"/>
</dbReference>
<dbReference type="InterPro" id="IPR004570">
    <property type="entry name" value="Phosphatidylglycerol_P_synth"/>
</dbReference>
<dbReference type="PROSITE" id="PS00379">
    <property type="entry name" value="CDP_ALCOHOL_P_TRANSF"/>
    <property type="match status" value="1"/>
</dbReference>
<keyword evidence="10" id="KW-0443">Lipid metabolism</keyword>
<dbReference type="PATRIC" id="fig|1121405.3.peg.83"/>
<feature type="transmembrane region" description="Helical" evidence="17">
    <location>
        <begin position="41"/>
        <end position="61"/>
    </location>
</feature>
<evidence type="ECO:0000256" key="8">
    <source>
        <dbReference type="ARBA" id="ARBA00022692"/>
    </source>
</evidence>
<dbReference type="eggNOG" id="COG0558">
    <property type="taxonomic scope" value="Bacteria"/>
</dbReference>
<evidence type="ECO:0000256" key="11">
    <source>
        <dbReference type="ARBA" id="ARBA00023136"/>
    </source>
</evidence>
<keyword evidence="6" id="KW-0444">Lipid biosynthesis</keyword>
<feature type="transmembrane region" description="Helical" evidence="17">
    <location>
        <begin position="16"/>
        <end position="34"/>
    </location>
</feature>
<keyword evidence="13" id="KW-1208">Phospholipid metabolism</keyword>
<feature type="transmembrane region" description="Helical" evidence="17">
    <location>
        <begin position="81"/>
        <end position="105"/>
    </location>
</feature>
<evidence type="ECO:0000256" key="12">
    <source>
        <dbReference type="ARBA" id="ARBA00023209"/>
    </source>
</evidence>
<evidence type="ECO:0000256" key="7">
    <source>
        <dbReference type="ARBA" id="ARBA00022679"/>
    </source>
</evidence>
<dbReference type="STRING" id="897.B2D07_11535"/>
<accession>S7VDU9</accession>
<evidence type="ECO:0000256" key="5">
    <source>
        <dbReference type="ARBA" id="ARBA00014944"/>
    </source>
</evidence>